<dbReference type="GO" id="GO:0003677">
    <property type="term" value="F:DNA binding"/>
    <property type="evidence" value="ECO:0007669"/>
    <property type="project" value="InterPro"/>
</dbReference>
<name>A0A0G2AHV2_9BACT</name>
<dbReference type="InterPro" id="IPR051698">
    <property type="entry name" value="Transposase_11-like"/>
</dbReference>
<evidence type="ECO:0000259" key="1">
    <source>
        <dbReference type="Pfam" id="PF01609"/>
    </source>
</evidence>
<dbReference type="PANTHER" id="PTHR30298:SF0">
    <property type="entry name" value="PROTEIN YBFL-RELATED"/>
    <property type="match status" value="1"/>
</dbReference>
<dbReference type="PANTHER" id="PTHR30298">
    <property type="entry name" value="H REPEAT-ASSOCIATED PREDICTED TRANSPOSASE"/>
    <property type="match status" value="1"/>
</dbReference>
<comment type="caution">
    <text evidence="2">The sequence shown here is derived from an EMBL/GenBank/DDBJ whole genome shotgun (WGS) entry which is preliminary data.</text>
</comment>
<dbReference type="InterPro" id="IPR002559">
    <property type="entry name" value="Transposase_11"/>
</dbReference>
<proteinExistence type="predicted"/>
<gene>
    <name evidence="2" type="ORF">UY76_C0040G0004</name>
</gene>
<evidence type="ECO:0000313" key="2">
    <source>
        <dbReference type="EMBL" id="KKW32114.1"/>
    </source>
</evidence>
<evidence type="ECO:0000313" key="3">
    <source>
        <dbReference type="Proteomes" id="UP000034054"/>
    </source>
</evidence>
<dbReference type="PATRIC" id="fig|1618979.3.peg.561"/>
<feature type="domain" description="Transposase IS4-like" evidence="1">
    <location>
        <begin position="4"/>
        <end position="241"/>
    </location>
</feature>
<dbReference type="NCBIfam" id="NF033564">
    <property type="entry name" value="transpos_ISAs1"/>
    <property type="match status" value="1"/>
</dbReference>
<dbReference type="EMBL" id="LCRH01000040">
    <property type="protein sequence ID" value="KKW32114.1"/>
    <property type="molecule type" value="Genomic_DNA"/>
</dbReference>
<dbReference type="Pfam" id="PF01609">
    <property type="entry name" value="DDE_Tnp_1"/>
    <property type="match status" value="1"/>
</dbReference>
<dbReference type="AlphaFoldDB" id="A0A0G2AHV2"/>
<dbReference type="Proteomes" id="UP000034054">
    <property type="component" value="Unassembled WGS sequence"/>
</dbReference>
<dbReference type="GO" id="GO:0004803">
    <property type="term" value="F:transposase activity"/>
    <property type="evidence" value="ECO:0007669"/>
    <property type="project" value="InterPro"/>
</dbReference>
<dbReference type="InterPro" id="IPR047647">
    <property type="entry name" value="ISAs1_transpos"/>
</dbReference>
<reference evidence="2 3" key="1">
    <citation type="journal article" date="2015" name="Nature">
        <title>rRNA introns, odd ribosomes, and small enigmatic genomes across a large radiation of phyla.</title>
        <authorList>
            <person name="Brown C.T."/>
            <person name="Hug L.A."/>
            <person name="Thomas B.C."/>
            <person name="Sharon I."/>
            <person name="Castelle C.J."/>
            <person name="Singh A."/>
            <person name="Wilkins M.J."/>
            <person name="Williams K.H."/>
            <person name="Banfield J.F."/>
        </authorList>
    </citation>
    <scope>NUCLEOTIDE SEQUENCE [LARGE SCALE GENOMIC DNA]</scope>
</reference>
<dbReference type="GO" id="GO:0006313">
    <property type="term" value="P:DNA transposition"/>
    <property type="evidence" value="ECO:0007669"/>
    <property type="project" value="InterPro"/>
</dbReference>
<sequence>MLTGGDIVAIDGKTVRRSHKNKEGLSALHLVSAFATRNGLSLGERKIDTKSNELKAIPKLITILNLSGCTVTIDAAGCYKEVVQSLINKGTNYVIATKNNQPRLLHDIMNLFEHTDPLAMNRAQESDVSHGRQVTRACDVITGEVPLASIRGYQAWGLGCVVKITNARKTKTRVTTETRYYISSLTHTSATDMLHIIRAHWKIENSLHWVLDIAYREDESRIRTGYAQQNFALMRKITLNLLKQETTVKVGIKGKRLNAGWDTDYLLSVLGIKMR</sequence>
<protein>
    <submittedName>
        <fullName evidence="2">Transposase IS4 family protein</fullName>
    </submittedName>
</protein>
<accession>A0A0G2AHV2</accession>
<organism evidence="2 3">
    <name type="scientific">Candidatus Uhrbacteria bacterium GW2011_GWA2_52_8d</name>
    <dbReference type="NCBI Taxonomy" id="1618979"/>
    <lineage>
        <taxon>Bacteria</taxon>
        <taxon>Candidatus Uhriibacteriota</taxon>
    </lineage>
</organism>